<organism evidence="2 3">
    <name type="scientific">Plasmopara halstedii</name>
    <name type="common">Downy mildew of sunflower</name>
    <dbReference type="NCBI Taxonomy" id="4781"/>
    <lineage>
        <taxon>Eukaryota</taxon>
        <taxon>Sar</taxon>
        <taxon>Stramenopiles</taxon>
        <taxon>Oomycota</taxon>
        <taxon>Peronosporomycetes</taxon>
        <taxon>Peronosporales</taxon>
        <taxon>Peronosporaceae</taxon>
        <taxon>Plasmopara</taxon>
    </lineage>
</organism>
<dbReference type="GeneID" id="36404142"/>
<accession>A0A0P1ADX1</accession>
<dbReference type="RefSeq" id="XP_024575391.1">
    <property type="nucleotide sequence ID" value="XM_024724523.1"/>
</dbReference>
<feature type="region of interest" description="Disordered" evidence="1">
    <location>
        <begin position="1"/>
        <end position="20"/>
    </location>
</feature>
<reference evidence="3" key="1">
    <citation type="submission" date="2014-09" db="EMBL/GenBank/DDBJ databases">
        <authorList>
            <person name="Sharma Rahul"/>
            <person name="Thines Marco"/>
        </authorList>
    </citation>
    <scope>NUCLEOTIDE SEQUENCE [LARGE SCALE GENOMIC DNA]</scope>
</reference>
<keyword evidence="3" id="KW-1185">Reference proteome</keyword>
<evidence type="ECO:0000256" key="1">
    <source>
        <dbReference type="SAM" id="MobiDB-lite"/>
    </source>
</evidence>
<protein>
    <submittedName>
        <fullName evidence="2">Uncharacterized protein</fullName>
    </submittedName>
</protein>
<dbReference type="Proteomes" id="UP000054928">
    <property type="component" value="Unassembled WGS sequence"/>
</dbReference>
<sequence length="114" mass="13519">MRERLDDNHSALNMPPVDATPQWEFDLQEDEERHEAAQQLMSTSKDGKTVEDRVVRREDREAYLRILRLQGPSKAWTNEDQERRKRMMQANLTKLKEWTASGRIICLKMEVSTF</sequence>
<proteinExistence type="predicted"/>
<dbReference type="EMBL" id="CCYD01000349">
    <property type="protein sequence ID" value="CEG39022.1"/>
    <property type="molecule type" value="Genomic_DNA"/>
</dbReference>
<evidence type="ECO:0000313" key="3">
    <source>
        <dbReference type="Proteomes" id="UP000054928"/>
    </source>
</evidence>
<name>A0A0P1ADX1_PLAHL</name>
<evidence type="ECO:0000313" key="2">
    <source>
        <dbReference type="EMBL" id="CEG39022.1"/>
    </source>
</evidence>
<dbReference type="AlphaFoldDB" id="A0A0P1ADX1"/>